<feature type="transmembrane region" description="Helical" evidence="6">
    <location>
        <begin position="193"/>
        <end position="212"/>
    </location>
</feature>
<feature type="transmembrane region" description="Helical" evidence="6">
    <location>
        <begin position="164"/>
        <end position="181"/>
    </location>
</feature>
<name>A0ABM8Q4W7_9BACT</name>
<protein>
    <submittedName>
        <fullName evidence="8">Inner membrane transporter YicL</fullName>
    </submittedName>
</protein>
<sequence length="303" mass="33489">MKSLMQTNTHTFGVLITLLGGICWGFSGVCGQYLFEQGVSAKWLVPYRLLLAGVMLLAFYATKNFKSFTAPLREKSLLPTLITYGIFGLMMTHYSYFYSIELSNATISTAIQYSAPALILAWICFSERRAPQNMEILALFFALGGVFLLATHGDFSSLAISPRALFWALLSAVGVCVYSLIPKKLNAKFPLALNLGWAMVIGGCVLAGLTRVWTLDGVQNLSQFLAFASVIMIGTICAFSFYMMGVESIGASKASLIACIEPVSSAFFAYFWLDTRFEMFDFIGFAMIMVCVFLLSRKRRGIR</sequence>
<dbReference type="SUPFAM" id="SSF103481">
    <property type="entry name" value="Multidrug resistance efflux transporter EmrE"/>
    <property type="match status" value="2"/>
</dbReference>
<evidence type="ECO:0000256" key="3">
    <source>
        <dbReference type="ARBA" id="ARBA00022692"/>
    </source>
</evidence>
<comment type="similarity">
    <text evidence="2">Belongs to the EamA transporter family.</text>
</comment>
<evidence type="ECO:0000256" key="2">
    <source>
        <dbReference type="ARBA" id="ARBA00007362"/>
    </source>
</evidence>
<reference evidence="8 9" key="1">
    <citation type="submission" date="2020-11" db="EMBL/GenBank/DDBJ databases">
        <authorList>
            <person name="Peeters C."/>
        </authorList>
    </citation>
    <scope>NUCLEOTIDE SEQUENCE [LARGE SCALE GENOMIC DNA]</scope>
    <source>
        <strain evidence="8 9">LMG 8286</strain>
    </source>
</reference>
<dbReference type="Proteomes" id="UP000789359">
    <property type="component" value="Unassembled WGS sequence"/>
</dbReference>
<dbReference type="PANTHER" id="PTHR32322:SF2">
    <property type="entry name" value="EAMA DOMAIN-CONTAINING PROTEIN"/>
    <property type="match status" value="1"/>
</dbReference>
<comment type="subcellular location">
    <subcellularLocation>
        <location evidence="1">Membrane</location>
        <topology evidence="1">Multi-pass membrane protein</topology>
    </subcellularLocation>
</comment>
<dbReference type="InterPro" id="IPR037185">
    <property type="entry name" value="EmrE-like"/>
</dbReference>
<dbReference type="InterPro" id="IPR000620">
    <property type="entry name" value="EamA_dom"/>
</dbReference>
<keyword evidence="4 6" id="KW-1133">Transmembrane helix</keyword>
<keyword evidence="3 6" id="KW-0812">Transmembrane</keyword>
<feature type="transmembrane region" description="Helical" evidence="6">
    <location>
        <begin position="279"/>
        <end position="296"/>
    </location>
</feature>
<proteinExistence type="inferred from homology"/>
<evidence type="ECO:0000256" key="6">
    <source>
        <dbReference type="SAM" id="Phobius"/>
    </source>
</evidence>
<evidence type="ECO:0000259" key="7">
    <source>
        <dbReference type="Pfam" id="PF00892"/>
    </source>
</evidence>
<evidence type="ECO:0000313" key="9">
    <source>
        <dbReference type="Proteomes" id="UP000789359"/>
    </source>
</evidence>
<feature type="transmembrane region" description="Helical" evidence="6">
    <location>
        <begin position="77"/>
        <end position="96"/>
    </location>
</feature>
<feature type="transmembrane region" description="Helical" evidence="6">
    <location>
        <begin position="12"/>
        <end position="35"/>
    </location>
</feature>
<evidence type="ECO:0000256" key="5">
    <source>
        <dbReference type="ARBA" id="ARBA00023136"/>
    </source>
</evidence>
<dbReference type="EMBL" id="CAJHOE010000002">
    <property type="protein sequence ID" value="CAD7287933.1"/>
    <property type="molecule type" value="Genomic_DNA"/>
</dbReference>
<comment type="caution">
    <text evidence="8">The sequence shown here is derived from an EMBL/GenBank/DDBJ whole genome shotgun (WGS) entry which is preliminary data.</text>
</comment>
<feature type="transmembrane region" description="Helical" evidence="6">
    <location>
        <begin position="254"/>
        <end position="273"/>
    </location>
</feature>
<dbReference type="InterPro" id="IPR050638">
    <property type="entry name" value="AA-Vitamin_Transporters"/>
</dbReference>
<organism evidence="8 9">
    <name type="scientific">Campylobacter suis</name>
    <dbReference type="NCBI Taxonomy" id="2790657"/>
    <lineage>
        <taxon>Bacteria</taxon>
        <taxon>Pseudomonadati</taxon>
        <taxon>Campylobacterota</taxon>
        <taxon>Epsilonproteobacteria</taxon>
        <taxon>Campylobacterales</taxon>
        <taxon>Campylobacteraceae</taxon>
        <taxon>Campylobacter</taxon>
    </lineage>
</organism>
<evidence type="ECO:0000313" key="8">
    <source>
        <dbReference type="EMBL" id="CAD7287933.1"/>
    </source>
</evidence>
<keyword evidence="5 6" id="KW-0472">Membrane</keyword>
<feature type="transmembrane region" description="Helical" evidence="6">
    <location>
        <begin position="102"/>
        <end position="124"/>
    </location>
</feature>
<feature type="transmembrane region" description="Helical" evidence="6">
    <location>
        <begin position="47"/>
        <end position="65"/>
    </location>
</feature>
<evidence type="ECO:0000256" key="4">
    <source>
        <dbReference type="ARBA" id="ARBA00022989"/>
    </source>
</evidence>
<feature type="domain" description="EamA" evidence="7">
    <location>
        <begin position="164"/>
        <end position="296"/>
    </location>
</feature>
<feature type="domain" description="EamA" evidence="7">
    <location>
        <begin position="12"/>
        <end position="150"/>
    </location>
</feature>
<evidence type="ECO:0000256" key="1">
    <source>
        <dbReference type="ARBA" id="ARBA00004141"/>
    </source>
</evidence>
<feature type="transmembrane region" description="Helical" evidence="6">
    <location>
        <begin position="136"/>
        <end position="152"/>
    </location>
</feature>
<keyword evidence="9" id="KW-1185">Reference proteome</keyword>
<accession>A0ABM8Q4W7</accession>
<feature type="transmembrane region" description="Helical" evidence="6">
    <location>
        <begin position="224"/>
        <end position="242"/>
    </location>
</feature>
<dbReference type="Pfam" id="PF00892">
    <property type="entry name" value="EamA"/>
    <property type="match status" value="2"/>
</dbReference>
<gene>
    <name evidence="8" type="primary">yicL</name>
    <name evidence="8" type="ORF">LMG8286_01018</name>
</gene>
<dbReference type="PANTHER" id="PTHR32322">
    <property type="entry name" value="INNER MEMBRANE TRANSPORTER"/>
    <property type="match status" value="1"/>
</dbReference>